<feature type="transmembrane region" description="Helical" evidence="1">
    <location>
        <begin position="116"/>
        <end position="139"/>
    </location>
</feature>
<evidence type="ECO:0000313" key="2">
    <source>
        <dbReference type="EMBL" id="RJG22247.1"/>
    </source>
</evidence>
<keyword evidence="1" id="KW-0812">Transmembrane</keyword>
<name>A0A418Y5Z4_9BURK</name>
<evidence type="ECO:0000256" key="1">
    <source>
        <dbReference type="SAM" id="Phobius"/>
    </source>
</evidence>
<dbReference type="Proteomes" id="UP000284006">
    <property type="component" value="Unassembled WGS sequence"/>
</dbReference>
<organism evidence="2 3">
    <name type="scientific">Massilia cavernae</name>
    <dbReference type="NCBI Taxonomy" id="2320864"/>
    <lineage>
        <taxon>Bacteria</taxon>
        <taxon>Pseudomonadati</taxon>
        <taxon>Pseudomonadota</taxon>
        <taxon>Betaproteobacteria</taxon>
        <taxon>Burkholderiales</taxon>
        <taxon>Oxalobacteraceae</taxon>
        <taxon>Telluria group</taxon>
        <taxon>Massilia</taxon>
    </lineage>
</organism>
<dbReference type="AlphaFoldDB" id="A0A418Y5Z4"/>
<sequence>MALPSVLSPVWLATLPLPMLLMVLPDTVPLSVQLAVAVAVLNESVMFDVAVEPLLAAAAAAELASASLALLFWPVLLSLRSVCTAIEYSLALAPYPDWVFSALAVCVIAPPVLPEGLVAVLFGLAYASTLNASVIAAAMRERFIRFSPRNLVLQRVSQKPSAR</sequence>
<protein>
    <submittedName>
        <fullName evidence="2">Uncharacterized protein</fullName>
    </submittedName>
</protein>
<gene>
    <name evidence="2" type="ORF">D3872_05710</name>
</gene>
<keyword evidence="1" id="KW-0472">Membrane</keyword>
<feature type="transmembrane region" description="Helical" evidence="1">
    <location>
        <begin position="55"/>
        <end position="76"/>
    </location>
</feature>
<reference evidence="2 3" key="1">
    <citation type="submission" date="2018-09" db="EMBL/GenBank/DDBJ databases">
        <authorList>
            <person name="Zhu H."/>
        </authorList>
    </citation>
    <scope>NUCLEOTIDE SEQUENCE [LARGE SCALE GENOMIC DNA]</scope>
    <source>
        <strain evidence="2 3">K1S02-61</strain>
    </source>
</reference>
<evidence type="ECO:0000313" key="3">
    <source>
        <dbReference type="Proteomes" id="UP000284006"/>
    </source>
</evidence>
<keyword evidence="1" id="KW-1133">Transmembrane helix</keyword>
<keyword evidence="3" id="KW-1185">Reference proteome</keyword>
<dbReference type="EMBL" id="QYUP01000061">
    <property type="protein sequence ID" value="RJG22247.1"/>
    <property type="molecule type" value="Genomic_DNA"/>
</dbReference>
<feature type="transmembrane region" description="Helical" evidence="1">
    <location>
        <begin position="88"/>
        <end position="110"/>
    </location>
</feature>
<comment type="caution">
    <text evidence="2">The sequence shown here is derived from an EMBL/GenBank/DDBJ whole genome shotgun (WGS) entry which is preliminary data.</text>
</comment>
<accession>A0A418Y5Z4</accession>
<proteinExistence type="predicted"/>